<dbReference type="GeneID" id="41330258"/>
<evidence type="ECO:0000256" key="1">
    <source>
        <dbReference type="SAM" id="Coils"/>
    </source>
</evidence>
<reference evidence="2 3" key="1">
    <citation type="journal article" date="2020" name="Nature">
        <title>Isolation of an archaeon at the prokaryote-eukaryote interface.</title>
        <authorList>
            <person name="Imachi H."/>
            <person name="Nobu M.K."/>
            <person name="Nakahara N."/>
            <person name="Morono Y."/>
            <person name="Ogawara M."/>
            <person name="Takaki Y."/>
            <person name="Takano Y."/>
            <person name="Uematsu K."/>
            <person name="Ikuta T."/>
            <person name="Ito M."/>
            <person name="Matsui Y."/>
            <person name="Miyazaki M."/>
            <person name="Murata K."/>
            <person name="Saito Y."/>
            <person name="Sakai S."/>
            <person name="Song C."/>
            <person name="Tasumi E."/>
            <person name="Yamanaka Y."/>
            <person name="Yamaguchi T."/>
            <person name="Kamagata Y."/>
            <person name="Tamaki H."/>
            <person name="Takai K."/>
        </authorList>
    </citation>
    <scope>NUCLEOTIDE SEQUENCE [LARGE SCALE GENOMIC DNA]</scope>
    <source>
        <strain evidence="2 3">MK-D1</strain>
    </source>
</reference>
<keyword evidence="1" id="KW-0175">Coiled coil</keyword>
<dbReference type="Proteomes" id="UP000321408">
    <property type="component" value="Chromosome"/>
</dbReference>
<dbReference type="AlphaFoldDB" id="A0A5B9DBN7"/>
<dbReference type="InterPro" id="IPR036390">
    <property type="entry name" value="WH_DNA-bd_sf"/>
</dbReference>
<sequence>METTTLHPEYTFKITQSIGTNRNLLQNLKRYFHVTKSIKNENTFFCDINKFLPKMAKIFSVYEKQKTEIDQLNERITSLEGQFEITFNEKEILEQDLLELQEYNRTHEQEISEKERIINEQFENTQAQQEIFKKYSRIYITLAIPNRYYILKYFHDTQNNLAIKMVYEHLLEIPEIMQKYPHLSRTTVSKYLKTLAELGFLEKIMVGLYKISPLGTEYYKSSLLSADQLTN</sequence>
<dbReference type="SUPFAM" id="SSF46785">
    <property type="entry name" value="Winged helix' DNA-binding domain"/>
    <property type="match status" value="1"/>
</dbReference>
<dbReference type="RefSeq" id="WP_147663318.1">
    <property type="nucleotide sequence ID" value="NZ_CP042905.2"/>
</dbReference>
<evidence type="ECO:0000313" key="3">
    <source>
        <dbReference type="Proteomes" id="UP000321408"/>
    </source>
</evidence>
<keyword evidence="3" id="KW-1185">Reference proteome</keyword>
<gene>
    <name evidence="2" type="ORF">DSAG12_02271</name>
</gene>
<evidence type="ECO:0000313" key="2">
    <source>
        <dbReference type="EMBL" id="QEE16441.1"/>
    </source>
</evidence>
<organism evidence="2 3">
    <name type="scientific">Promethearchaeum syntrophicum</name>
    <dbReference type="NCBI Taxonomy" id="2594042"/>
    <lineage>
        <taxon>Archaea</taxon>
        <taxon>Promethearchaeati</taxon>
        <taxon>Promethearchaeota</taxon>
        <taxon>Promethearchaeia</taxon>
        <taxon>Promethearchaeales</taxon>
        <taxon>Promethearchaeaceae</taxon>
        <taxon>Promethearchaeum</taxon>
    </lineage>
</organism>
<protein>
    <submittedName>
        <fullName evidence="2">Uncharacterized protein</fullName>
    </submittedName>
</protein>
<reference evidence="2 3" key="2">
    <citation type="journal article" date="2024" name="Int. J. Syst. Evol. Microbiol.">
        <title>Promethearchaeum syntrophicum gen. nov., sp. nov., an anaerobic, obligately syntrophic archaeon, the first isolate of the lineage 'Asgard' archaea, and proposal of the new archaeal phylum Promethearchaeota phyl. nov. and kingdom Promethearchaeati regn. nov.</title>
        <authorList>
            <person name="Imachi H."/>
            <person name="Nobu M.K."/>
            <person name="Kato S."/>
            <person name="Takaki Y."/>
            <person name="Miyazaki M."/>
            <person name="Miyata M."/>
            <person name="Ogawara M."/>
            <person name="Saito Y."/>
            <person name="Sakai S."/>
            <person name="Tahara Y.O."/>
            <person name="Takano Y."/>
            <person name="Tasumi E."/>
            <person name="Uematsu K."/>
            <person name="Yoshimura T."/>
            <person name="Itoh T."/>
            <person name="Ohkuma M."/>
            <person name="Takai K."/>
        </authorList>
    </citation>
    <scope>NUCLEOTIDE SEQUENCE [LARGE SCALE GENOMIC DNA]</scope>
    <source>
        <strain evidence="2 3">MK-D1</strain>
    </source>
</reference>
<dbReference type="Gene3D" id="1.10.10.10">
    <property type="entry name" value="Winged helix-like DNA-binding domain superfamily/Winged helix DNA-binding domain"/>
    <property type="match status" value="1"/>
</dbReference>
<dbReference type="InterPro" id="IPR036388">
    <property type="entry name" value="WH-like_DNA-bd_sf"/>
</dbReference>
<proteinExistence type="predicted"/>
<accession>A0A5B9DBN7</accession>
<dbReference type="EMBL" id="CP042905">
    <property type="protein sequence ID" value="QEE16441.1"/>
    <property type="molecule type" value="Genomic_DNA"/>
</dbReference>
<dbReference type="KEGG" id="psyt:DSAG12_02271"/>
<feature type="coiled-coil region" evidence="1">
    <location>
        <begin position="62"/>
        <end position="120"/>
    </location>
</feature>
<name>A0A5B9DBN7_9ARCH</name>